<dbReference type="EMBL" id="CP034587">
    <property type="protein sequence ID" value="AZQ72178.1"/>
    <property type="molecule type" value="Genomic_DNA"/>
</dbReference>
<evidence type="ECO:0000259" key="2">
    <source>
        <dbReference type="Pfam" id="PF22768"/>
    </source>
</evidence>
<feature type="region of interest" description="Disordered" evidence="1">
    <location>
        <begin position="1"/>
        <end position="20"/>
    </location>
</feature>
<dbReference type="Gene3D" id="2.60.120.860">
    <property type="match status" value="1"/>
</dbReference>
<proteinExistence type="predicted"/>
<evidence type="ECO:0000313" key="3">
    <source>
        <dbReference type="EMBL" id="AZQ72178.1"/>
    </source>
</evidence>
<dbReference type="OrthoDB" id="5182475at2"/>
<dbReference type="InterPro" id="IPR054738">
    <property type="entry name" value="Siphovirus-type_tail_C"/>
</dbReference>
<reference evidence="3 4" key="1">
    <citation type="submission" date="2018-12" db="EMBL/GenBank/DDBJ databases">
        <title>The whole draft genome of Streptomyce luteoverticillatus CGMCC 15060.</title>
        <authorList>
            <person name="Feng Z."/>
            <person name="Chen G."/>
            <person name="Zhang J."/>
            <person name="Zhu H."/>
            <person name="Yu X."/>
            <person name="Zhang W."/>
            <person name="Zhang X."/>
        </authorList>
    </citation>
    <scope>NUCLEOTIDE SEQUENCE [LARGE SCALE GENOMIC DNA]</scope>
    <source>
        <strain evidence="3 4">CGMCC 15060</strain>
    </source>
</reference>
<sequence length="311" mass="33408">MPTATQLDTATATAPPGSQITQDGQIEWAGLLMGPGTPYQIDAKGLTGWDDLPELDSADVPKPDQHGSWPGAQWAKPRTVAATVWLLPDRPDQAQAVARAFRAATAVHSGEQWLAVRVHGQTLACRARVDRRVVPTDRTYVTQGIASVSIQWLCTDPRRLGITEQLGRTALPTSEPGLLWQPDGGLEWPLAWGAAGSTGVITAVNEGDAPVSPVIEFRGPVGLPSLTRLGDGRQLEYDIQLAEADVLTVDTTDGTVLLNGTASRLYTATNRSTPEQLFQLEPGDNSLAFRAGPDSTDPRASVTVRWRDAHW</sequence>
<keyword evidence="4" id="KW-1185">Reference proteome</keyword>
<protein>
    <submittedName>
        <fullName evidence="3">Phage tail protein</fullName>
    </submittedName>
</protein>
<dbReference type="AlphaFoldDB" id="A0A3Q9FU74"/>
<evidence type="ECO:0000256" key="1">
    <source>
        <dbReference type="SAM" id="MobiDB-lite"/>
    </source>
</evidence>
<gene>
    <name evidence="3" type="ORF">EKH77_13980</name>
</gene>
<accession>A0A3Q9FU74</accession>
<evidence type="ECO:0000313" key="4">
    <source>
        <dbReference type="Proteomes" id="UP000267900"/>
    </source>
</evidence>
<dbReference type="Pfam" id="PF22768">
    <property type="entry name" value="SPP1_Dit"/>
    <property type="match status" value="1"/>
</dbReference>
<feature type="domain" description="Siphovirus-type tail component C-terminal" evidence="2">
    <location>
        <begin position="206"/>
        <end position="307"/>
    </location>
</feature>
<dbReference type="RefSeq" id="WP_126914708.1">
    <property type="nucleotide sequence ID" value="NZ_CP034587.1"/>
</dbReference>
<dbReference type="Proteomes" id="UP000267900">
    <property type="component" value="Chromosome"/>
</dbReference>
<feature type="compositionally biased region" description="Low complexity" evidence="1">
    <location>
        <begin position="1"/>
        <end position="16"/>
    </location>
</feature>
<organism evidence="3 4">
    <name type="scientific">Streptomyces luteoverticillatus</name>
    <name type="common">Streptoverticillium luteoverticillatus</name>
    <dbReference type="NCBI Taxonomy" id="66425"/>
    <lineage>
        <taxon>Bacteria</taxon>
        <taxon>Bacillati</taxon>
        <taxon>Actinomycetota</taxon>
        <taxon>Actinomycetes</taxon>
        <taxon>Kitasatosporales</taxon>
        <taxon>Streptomycetaceae</taxon>
        <taxon>Streptomyces</taxon>
    </lineage>
</organism>
<name>A0A3Q9FU74_STRLT</name>